<proteinExistence type="inferred from homology"/>
<feature type="binding site" evidence="5">
    <location>
        <position position="223"/>
    </location>
    <ligand>
        <name>FMN</name>
        <dbReference type="ChEBI" id="CHEBI:58210"/>
    </ligand>
</feature>
<dbReference type="Proteomes" id="UP000077248">
    <property type="component" value="Unassembled WGS sequence"/>
</dbReference>
<keyword evidence="5" id="KW-0285">Flavoprotein</keyword>
<dbReference type="GO" id="GO:0006089">
    <property type="term" value="P:lactate metabolic process"/>
    <property type="evidence" value="ECO:0007669"/>
    <property type="project" value="TreeGrafter"/>
</dbReference>
<comment type="cofactor">
    <cofactor evidence="1">
        <name>FMN</name>
        <dbReference type="ChEBI" id="CHEBI:58210"/>
    </cofactor>
</comment>
<dbReference type="OMA" id="YEHPIAA"/>
<evidence type="ECO:0000256" key="6">
    <source>
        <dbReference type="SAM" id="MobiDB-lite"/>
    </source>
</evidence>
<feature type="binding site" evidence="5">
    <location>
        <position position="307"/>
    </location>
    <ligand>
        <name>glyoxylate</name>
        <dbReference type="ChEBI" id="CHEBI:36655"/>
    </ligand>
</feature>
<dbReference type="InterPro" id="IPR000262">
    <property type="entry name" value="FMN-dep_DH"/>
</dbReference>
<feature type="binding site" evidence="5">
    <location>
        <begin position="143"/>
        <end position="145"/>
    </location>
    <ligand>
        <name>FMN</name>
        <dbReference type="ChEBI" id="CHEBI:58210"/>
    </ligand>
</feature>
<name>A0A177D6W3_ALTAL</name>
<feature type="binding site" evidence="5">
    <location>
        <position position="197"/>
    </location>
    <ligand>
        <name>glyoxylate</name>
        <dbReference type="ChEBI" id="CHEBI:36655"/>
    </ligand>
</feature>
<dbReference type="EMBL" id="KV441497">
    <property type="protein sequence ID" value="OAG14842.1"/>
    <property type="molecule type" value="Genomic_DNA"/>
</dbReference>
<sequence>MPDEQANPTPSVDGQKDDGLNPVRDAPNQLQSEAHIDAVNPVTVPPTNGEHSPGNDEELRRAREALPTVDKMIVLPDFEDWAQNILTDVAWNYYRSAADQERCNMDALRRYSFRPRMLRDMSNGSIKTSFLGYESELPIYIAPAAMCKLGHPLGEINLTKAAGDAGIFQSVSANASCTLEEIFAAKKEDQFMAYQTYIDVNRNLTTEILQKVERLGAKAIIFTVDVGWWSKRTLETRHGGELPKASLGAFMAMGGRQDRNLSWNDISWIRRQTKLPIIVKGVQTIEDVALCVDNGADAVMISNHGGRQLDYAPAPIDILYELRTYRPDLFDKIDILVDGGVRYGADVVKLLALGAKAVGFGRTFLYANATHGEDGVRRAIEILREEISYTMWNIGAATVADLKPEMVGPSGPWVGMNRPVYATKY</sequence>
<feature type="binding site" evidence="5">
    <location>
        <position position="302"/>
    </location>
    <ligand>
        <name>FMN</name>
        <dbReference type="ChEBI" id="CHEBI:58210"/>
    </ligand>
</feature>
<feature type="region of interest" description="Disordered" evidence="6">
    <location>
        <begin position="1"/>
        <end position="57"/>
    </location>
</feature>
<accession>A0A177D6W3</accession>
<feature type="binding site" evidence="5">
    <location>
        <position position="195"/>
    </location>
    <ligand>
        <name>FMN</name>
        <dbReference type="ChEBI" id="CHEBI:58210"/>
    </ligand>
</feature>
<feature type="active site" description="Proton acceptor" evidence="4">
    <location>
        <position position="304"/>
    </location>
</feature>
<protein>
    <recommendedName>
        <fullName evidence="7">FMN hydroxy acid dehydrogenase domain-containing protein</fullName>
    </recommendedName>
</protein>
<evidence type="ECO:0000313" key="9">
    <source>
        <dbReference type="Proteomes" id="UP000077248"/>
    </source>
</evidence>
<dbReference type="AlphaFoldDB" id="A0A177D6W3"/>
<feature type="binding site" evidence="5">
    <location>
        <position position="280"/>
    </location>
    <ligand>
        <name>FMN</name>
        <dbReference type="ChEBI" id="CHEBI:58210"/>
    </ligand>
</feature>
<evidence type="ECO:0000256" key="5">
    <source>
        <dbReference type="PIRSR" id="PIRSR000138-2"/>
    </source>
</evidence>
<organism evidence="8 9">
    <name type="scientific">Alternaria alternata</name>
    <name type="common">Alternaria rot fungus</name>
    <name type="synonym">Torula alternata</name>
    <dbReference type="NCBI Taxonomy" id="5599"/>
    <lineage>
        <taxon>Eukaryota</taxon>
        <taxon>Fungi</taxon>
        <taxon>Dikarya</taxon>
        <taxon>Ascomycota</taxon>
        <taxon>Pezizomycotina</taxon>
        <taxon>Dothideomycetes</taxon>
        <taxon>Pleosporomycetidae</taxon>
        <taxon>Pleosporales</taxon>
        <taxon>Pleosporineae</taxon>
        <taxon>Pleosporaceae</taxon>
        <taxon>Alternaria</taxon>
        <taxon>Alternaria sect. Alternaria</taxon>
        <taxon>Alternaria alternata complex</taxon>
    </lineage>
</organism>
<evidence type="ECO:0000256" key="2">
    <source>
        <dbReference type="ARBA" id="ARBA00023002"/>
    </source>
</evidence>
<gene>
    <name evidence="8" type="ORF">CC77DRAFT_947953</name>
</gene>
<comment type="similarity">
    <text evidence="3">Belongs to the FMN-dependent alpha-hydroxy acid dehydrogenase family.</text>
</comment>
<dbReference type="InterPro" id="IPR013785">
    <property type="entry name" value="Aldolase_TIM"/>
</dbReference>
<dbReference type="Gene3D" id="3.20.20.70">
    <property type="entry name" value="Aldolase class I"/>
    <property type="match status" value="1"/>
</dbReference>
<dbReference type="GO" id="GO:0010181">
    <property type="term" value="F:FMN binding"/>
    <property type="evidence" value="ECO:0007669"/>
    <property type="project" value="InterPro"/>
</dbReference>
<dbReference type="GeneID" id="29120768"/>
<dbReference type="GO" id="GO:0004460">
    <property type="term" value="F:L-lactate dehydrogenase (cytochrome) activity"/>
    <property type="evidence" value="ECO:0007669"/>
    <property type="project" value="TreeGrafter"/>
</dbReference>
<feature type="binding site" evidence="5">
    <location>
        <begin position="361"/>
        <end position="362"/>
    </location>
    <ligand>
        <name>FMN</name>
        <dbReference type="ChEBI" id="CHEBI:58210"/>
    </ligand>
</feature>
<feature type="binding site" evidence="5">
    <location>
        <position position="172"/>
    </location>
    <ligand>
        <name>FMN</name>
        <dbReference type="ChEBI" id="CHEBI:58210"/>
    </ligand>
</feature>
<feature type="binding site" evidence="5">
    <location>
        <position position="304"/>
    </location>
    <ligand>
        <name>glyoxylate</name>
        <dbReference type="ChEBI" id="CHEBI:36655"/>
    </ligand>
</feature>
<dbReference type="VEuPathDB" id="FungiDB:CC77DRAFT_947953"/>
<dbReference type="InterPro" id="IPR037396">
    <property type="entry name" value="FMN_HAD"/>
</dbReference>
<feature type="compositionally biased region" description="Polar residues" evidence="6">
    <location>
        <begin position="1"/>
        <end position="12"/>
    </location>
</feature>
<evidence type="ECO:0000259" key="7">
    <source>
        <dbReference type="PROSITE" id="PS51349"/>
    </source>
</evidence>
<reference evidence="8 9" key="1">
    <citation type="submission" date="2016-05" db="EMBL/GenBank/DDBJ databases">
        <title>Comparative analysis of secretome profiles of manganese(II)-oxidizing ascomycete fungi.</title>
        <authorList>
            <consortium name="DOE Joint Genome Institute"/>
            <person name="Zeiner C.A."/>
            <person name="Purvine S.O."/>
            <person name="Zink E.M."/>
            <person name="Wu S."/>
            <person name="Pasa-Tolic L."/>
            <person name="Chaput D.L."/>
            <person name="Haridas S."/>
            <person name="Grigoriev I.V."/>
            <person name="Santelli C.M."/>
            <person name="Hansel C.M."/>
        </authorList>
    </citation>
    <scope>NUCLEOTIDE SEQUENCE [LARGE SCALE GENOMIC DNA]</scope>
    <source>
        <strain evidence="8 9">SRC1lrK2f</strain>
    </source>
</reference>
<dbReference type="STRING" id="5599.A0A177D6W3"/>
<feature type="domain" description="FMN hydroxy acid dehydrogenase" evidence="7">
    <location>
        <begin position="67"/>
        <end position="412"/>
    </location>
</feature>
<keyword evidence="2" id="KW-0560">Oxidoreductase</keyword>
<dbReference type="PROSITE" id="PS51349">
    <property type="entry name" value="FMN_HYDROXY_ACID_DH_2"/>
    <property type="match status" value="1"/>
</dbReference>
<feature type="binding site" evidence="5">
    <location>
        <position position="93"/>
    </location>
    <ligand>
        <name>glyoxylate</name>
        <dbReference type="ChEBI" id="CHEBI:36655"/>
    </ligand>
</feature>
<keyword evidence="9" id="KW-1185">Reference proteome</keyword>
<dbReference type="PANTHER" id="PTHR10578:SF101">
    <property type="entry name" value="L-LACTATE DEHYDROGENASE (CYTOCHROME B2)"/>
    <property type="match status" value="1"/>
</dbReference>
<evidence type="ECO:0000256" key="3">
    <source>
        <dbReference type="ARBA" id="ARBA00024042"/>
    </source>
</evidence>
<dbReference type="PROSITE" id="PS00557">
    <property type="entry name" value="FMN_HYDROXY_ACID_DH_1"/>
    <property type="match status" value="1"/>
</dbReference>
<dbReference type="PIRSF" id="PIRSF000138">
    <property type="entry name" value="Al-hdrx_acd_dh"/>
    <property type="match status" value="1"/>
</dbReference>
<dbReference type="InterPro" id="IPR012133">
    <property type="entry name" value="Alpha-hydoxy_acid_DH_FMN"/>
</dbReference>
<evidence type="ECO:0000256" key="1">
    <source>
        <dbReference type="ARBA" id="ARBA00001917"/>
    </source>
</evidence>
<dbReference type="SUPFAM" id="SSF51395">
    <property type="entry name" value="FMN-linked oxidoreductases"/>
    <property type="match status" value="1"/>
</dbReference>
<feature type="binding site" evidence="5">
    <location>
        <position position="232"/>
    </location>
    <ligand>
        <name>glyoxylate</name>
        <dbReference type="ChEBI" id="CHEBI:36655"/>
    </ligand>
</feature>
<dbReference type="PANTHER" id="PTHR10578">
    <property type="entry name" value="S -2-HYDROXY-ACID OXIDASE-RELATED"/>
    <property type="match status" value="1"/>
</dbReference>
<evidence type="ECO:0000256" key="4">
    <source>
        <dbReference type="PIRSR" id="PIRSR000138-1"/>
    </source>
</evidence>
<dbReference type="KEGG" id="aalt:CC77DRAFT_947953"/>
<keyword evidence="5" id="KW-0288">FMN</keyword>
<dbReference type="Pfam" id="PF01070">
    <property type="entry name" value="FMN_dh"/>
    <property type="match status" value="1"/>
</dbReference>
<dbReference type="RefSeq" id="XP_018380263.1">
    <property type="nucleotide sequence ID" value="XM_018535174.1"/>
</dbReference>
<feature type="binding site" evidence="5">
    <location>
        <begin position="338"/>
        <end position="342"/>
    </location>
    <ligand>
        <name>FMN</name>
        <dbReference type="ChEBI" id="CHEBI:58210"/>
    </ligand>
</feature>
<evidence type="ECO:0000313" key="8">
    <source>
        <dbReference type="EMBL" id="OAG14842.1"/>
    </source>
</evidence>
<dbReference type="InterPro" id="IPR008259">
    <property type="entry name" value="FMN_hydac_DH_AS"/>
</dbReference>